<dbReference type="EMBL" id="JANBVO010000159">
    <property type="protein sequence ID" value="KAJ9129614.1"/>
    <property type="molecule type" value="Genomic_DNA"/>
</dbReference>
<reference evidence="1" key="1">
    <citation type="submission" date="2022-07" db="EMBL/GenBank/DDBJ databases">
        <title>Fungi with potential for degradation of polypropylene.</title>
        <authorList>
            <person name="Gostincar C."/>
        </authorList>
    </citation>
    <scope>NUCLEOTIDE SEQUENCE</scope>
    <source>
        <strain evidence="1">EXF-13308</strain>
    </source>
</reference>
<protein>
    <submittedName>
        <fullName evidence="1">Uncharacterized protein</fullName>
    </submittedName>
</protein>
<evidence type="ECO:0000313" key="1">
    <source>
        <dbReference type="EMBL" id="KAJ9129614.1"/>
    </source>
</evidence>
<evidence type="ECO:0000313" key="2">
    <source>
        <dbReference type="Proteomes" id="UP001174694"/>
    </source>
</evidence>
<dbReference type="Proteomes" id="UP001174694">
    <property type="component" value="Unassembled WGS sequence"/>
</dbReference>
<organism evidence="1 2">
    <name type="scientific">Pleurostoma richardsiae</name>
    <dbReference type="NCBI Taxonomy" id="41990"/>
    <lineage>
        <taxon>Eukaryota</taxon>
        <taxon>Fungi</taxon>
        <taxon>Dikarya</taxon>
        <taxon>Ascomycota</taxon>
        <taxon>Pezizomycotina</taxon>
        <taxon>Sordariomycetes</taxon>
        <taxon>Sordariomycetidae</taxon>
        <taxon>Calosphaeriales</taxon>
        <taxon>Pleurostomataceae</taxon>
        <taxon>Pleurostoma</taxon>
    </lineage>
</organism>
<sequence>MSDFTFEETQRLLPNFVTYQNLPLLCLCIKTNNPNISSEPLMEWAADIFGRAIGSAMAGKLLDELDPEDFVLLVFALLSYYRNLHKTQVFAPIEDCDNYLSEFINLGTLDSERNGRILERVAYSVTQACRSLHPLVLTIPFLRPYQFDVRMRYSPGTAVLDTYCNARLSKRYSHDEAIAGVDSLLGAAVQTLVAGTNTEEEVEQQEHLEEAVENDG</sequence>
<keyword evidence="2" id="KW-1185">Reference proteome</keyword>
<accession>A0AA38VCP7</accession>
<gene>
    <name evidence="1" type="ORF">NKR23_g12499</name>
</gene>
<dbReference type="AlphaFoldDB" id="A0AA38VCP7"/>
<proteinExistence type="predicted"/>
<comment type="caution">
    <text evidence="1">The sequence shown here is derived from an EMBL/GenBank/DDBJ whole genome shotgun (WGS) entry which is preliminary data.</text>
</comment>
<name>A0AA38VCP7_9PEZI</name>